<dbReference type="EMBL" id="JACJQY010000027">
    <property type="protein sequence ID" value="MBD2318342.1"/>
    <property type="molecule type" value="Genomic_DNA"/>
</dbReference>
<evidence type="ECO:0000313" key="1">
    <source>
        <dbReference type="EMBL" id="MBD2318342.1"/>
    </source>
</evidence>
<sequence length="165" mass="18841">MKNWSTQNKFLFIAASSLTIGTILAVIIWSIQAPSSTPSFETNPALCPTMTDNSSNSSSLIFHPIKVVAEPWRGEHHVYSIFALPLQYKDIDLYYRSQLLVKDSDTPWKVKLTDGLRYGATTPDKHFLVIGFFPTRLTLWYWVSGRFGDLQQPCNWTLHLFPNKS</sequence>
<organism evidence="1 2">
    <name type="scientific">Phormidium tenue FACHB-1050</name>
    <dbReference type="NCBI Taxonomy" id="2692857"/>
    <lineage>
        <taxon>Bacteria</taxon>
        <taxon>Bacillati</taxon>
        <taxon>Cyanobacteriota</taxon>
        <taxon>Cyanophyceae</taxon>
        <taxon>Oscillatoriophycideae</taxon>
        <taxon>Oscillatoriales</taxon>
        <taxon>Oscillatoriaceae</taxon>
        <taxon>Phormidium</taxon>
    </lineage>
</organism>
<proteinExistence type="predicted"/>
<reference evidence="1 2" key="1">
    <citation type="journal article" date="2020" name="ISME J.">
        <title>Comparative genomics reveals insights into cyanobacterial evolution and habitat adaptation.</title>
        <authorList>
            <person name="Chen M.Y."/>
            <person name="Teng W.K."/>
            <person name="Zhao L."/>
            <person name="Hu C.X."/>
            <person name="Zhou Y.K."/>
            <person name="Han B.P."/>
            <person name="Song L.R."/>
            <person name="Shu W.S."/>
        </authorList>
    </citation>
    <scope>NUCLEOTIDE SEQUENCE [LARGE SCALE GENOMIC DNA]</scope>
    <source>
        <strain evidence="1 2">FACHB-1050</strain>
    </source>
</reference>
<dbReference type="RefSeq" id="WP_190579272.1">
    <property type="nucleotide sequence ID" value="NZ_CAWPQU010000020.1"/>
</dbReference>
<name>A0ABR8CC62_9CYAN</name>
<accession>A0ABR8CC62</accession>
<comment type="caution">
    <text evidence="1">The sequence shown here is derived from an EMBL/GenBank/DDBJ whole genome shotgun (WGS) entry which is preliminary data.</text>
</comment>
<gene>
    <name evidence="1" type="ORF">H6G05_15990</name>
</gene>
<keyword evidence="2" id="KW-1185">Reference proteome</keyword>
<dbReference type="Proteomes" id="UP000618445">
    <property type="component" value="Unassembled WGS sequence"/>
</dbReference>
<evidence type="ECO:0000313" key="2">
    <source>
        <dbReference type="Proteomes" id="UP000618445"/>
    </source>
</evidence>
<protein>
    <submittedName>
        <fullName evidence="1">Uncharacterized protein</fullName>
    </submittedName>
</protein>